<reference evidence="8" key="1">
    <citation type="submission" date="2020-03" db="EMBL/GenBank/DDBJ databases">
        <title>Genome of Pelagibius litoralis DSM 21314T.</title>
        <authorList>
            <person name="Wang G."/>
        </authorList>
    </citation>
    <scope>NUCLEOTIDE SEQUENCE</scope>
    <source>
        <strain evidence="8">DSM 21314</strain>
    </source>
</reference>
<dbReference type="Proteomes" id="UP000761264">
    <property type="component" value="Unassembled WGS sequence"/>
</dbReference>
<dbReference type="InterPro" id="IPR003439">
    <property type="entry name" value="ABC_transporter-like_ATP-bd"/>
</dbReference>
<feature type="region of interest" description="Disordered" evidence="6">
    <location>
        <begin position="261"/>
        <end position="286"/>
    </location>
</feature>
<protein>
    <submittedName>
        <fullName evidence="8">ATP-binding cassette domain-containing protein</fullName>
    </submittedName>
</protein>
<dbReference type="GO" id="GO:0005524">
    <property type="term" value="F:ATP binding"/>
    <property type="evidence" value="ECO:0007669"/>
    <property type="project" value="UniProtKB-KW"/>
</dbReference>
<dbReference type="GO" id="GO:0005886">
    <property type="term" value="C:plasma membrane"/>
    <property type="evidence" value="ECO:0007669"/>
    <property type="project" value="UniProtKB-SubCell"/>
</dbReference>
<evidence type="ECO:0000256" key="3">
    <source>
        <dbReference type="ARBA" id="ARBA00022448"/>
    </source>
</evidence>
<dbReference type="PROSITE" id="PS00211">
    <property type="entry name" value="ABC_TRANSPORTER_1"/>
    <property type="match status" value="1"/>
</dbReference>
<dbReference type="Gene3D" id="3.40.50.300">
    <property type="entry name" value="P-loop containing nucleotide triphosphate hydrolases"/>
    <property type="match status" value="1"/>
</dbReference>
<keyword evidence="9" id="KW-1185">Reference proteome</keyword>
<dbReference type="InterPro" id="IPR050319">
    <property type="entry name" value="ABC_transp_ATP-bind"/>
</dbReference>
<name>A0A967F011_9PROT</name>
<sequence>MTAPLLAVRDLKTHFQAGRSWPFGPRAAALKAVDGVSFEIQAGEVLGLVGESGCGKSTVGRTLTRLEPSTSGEALLEGQDILRLSQAAFRPLRGQIQMIFQDPFASLNPRLTIEQTLAEPLRIHGLAATARDARARIAEILALVGLDPKVMSRHPHQFSGGQRQRIAIARVMILSPRLVIADEPVSALDVSIQAQVLNLIKEIQRKSSVAMLFISHDLGVVRHISDRVAVMYLGRIVETGPKAEIFARPSHPYTRLLLDSIPRPDPSRAGRRAKALGEPASAAAPPPGCSFHPRCPFATQRCSVEAPEYVALSDNHRSACHNIAALPGKQANE</sequence>
<feature type="domain" description="ABC transporter" evidence="7">
    <location>
        <begin position="6"/>
        <end position="258"/>
    </location>
</feature>
<dbReference type="PANTHER" id="PTHR43776:SF7">
    <property type="entry name" value="D,D-DIPEPTIDE TRANSPORT ATP-BINDING PROTEIN DDPF-RELATED"/>
    <property type="match status" value="1"/>
</dbReference>
<comment type="caution">
    <text evidence="8">The sequence shown here is derived from an EMBL/GenBank/DDBJ whole genome shotgun (WGS) entry which is preliminary data.</text>
</comment>
<dbReference type="EMBL" id="JAAQPH010000015">
    <property type="protein sequence ID" value="NIA70567.1"/>
    <property type="molecule type" value="Genomic_DNA"/>
</dbReference>
<dbReference type="Pfam" id="PF08352">
    <property type="entry name" value="oligo_HPY"/>
    <property type="match status" value="1"/>
</dbReference>
<dbReference type="PROSITE" id="PS50893">
    <property type="entry name" value="ABC_TRANSPORTER_2"/>
    <property type="match status" value="1"/>
</dbReference>
<dbReference type="GO" id="GO:0015833">
    <property type="term" value="P:peptide transport"/>
    <property type="evidence" value="ECO:0007669"/>
    <property type="project" value="InterPro"/>
</dbReference>
<keyword evidence="5 8" id="KW-0067">ATP-binding</keyword>
<organism evidence="8 9">
    <name type="scientific">Pelagibius litoralis</name>
    <dbReference type="NCBI Taxonomy" id="374515"/>
    <lineage>
        <taxon>Bacteria</taxon>
        <taxon>Pseudomonadati</taxon>
        <taxon>Pseudomonadota</taxon>
        <taxon>Alphaproteobacteria</taxon>
        <taxon>Rhodospirillales</taxon>
        <taxon>Rhodovibrionaceae</taxon>
        <taxon>Pelagibius</taxon>
    </lineage>
</organism>
<dbReference type="Pfam" id="PF00005">
    <property type="entry name" value="ABC_tran"/>
    <property type="match status" value="1"/>
</dbReference>
<evidence type="ECO:0000256" key="1">
    <source>
        <dbReference type="ARBA" id="ARBA00004417"/>
    </source>
</evidence>
<gene>
    <name evidence="8" type="ORF">HBA54_18380</name>
</gene>
<evidence type="ECO:0000256" key="5">
    <source>
        <dbReference type="ARBA" id="ARBA00022840"/>
    </source>
</evidence>
<proteinExistence type="inferred from homology"/>
<evidence type="ECO:0000256" key="2">
    <source>
        <dbReference type="ARBA" id="ARBA00005417"/>
    </source>
</evidence>
<dbReference type="CDD" id="cd03257">
    <property type="entry name" value="ABC_NikE_OppD_transporters"/>
    <property type="match status" value="1"/>
</dbReference>
<dbReference type="GO" id="GO:0055085">
    <property type="term" value="P:transmembrane transport"/>
    <property type="evidence" value="ECO:0007669"/>
    <property type="project" value="UniProtKB-ARBA"/>
</dbReference>
<dbReference type="AlphaFoldDB" id="A0A967F011"/>
<dbReference type="PANTHER" id="PTHR43776">
    <property type="entry name" value="TRANSPORT ATP-BINDING PROTEIN"/>
    <property type="match status" value="1"/>
</dbReference>
<dbReference type="GO" id="GO:0016887">
    <property type="term" value="F:ATP hydrolysis activity"/>
    <property type="evidence" value="ECO:0007669"/>
    <property type="project" value="InterPro"/>
</dbReference>
<dbReference type="SUPFAM" id="SSF52540">
    <property type="entry name" value="P-loop containing nucleoside triphosphate hydrolases"/>
    <property type="match status" value="1"/>
</dbReference>
<evidence type="ECO:0000313" key="8">
    <source>
        <dbReference type="EMBL" id="NIA70567.1"/>
    </source>
</evidence>
<dbReference type="InterPro" id="IPR027417">
    <property type="entry name" value="P-loop_NTPase"/>
</dbReference>
<accession>A0A967F011</accession>
<evidence type="ECO:0000259" key="7">
    <source>
        <dbReference type="PROSITE" id="PS50893"/>
    </source>
</evidence>
<dbReference type="NCBIfam" id="TIGR01727">
    <property type="entry name" value="oligo_HPY"/>
    <property type="match status" value="1"/>
</dbReference>
<dbReference type="SMART" id="SM00382">
    <property type="entry name" value="AAA"/>
    <property type="match status" value="1"/>
</dbReference>
<evidence type="ECO:0000256" key="6">
    <source>
        <dbReference type="SAM" id="MobiDB-lite"/>
    </source>
</evidence>
<comment type="similarity">
    <text evidence="2">Belongs to the ABC transporter superfamily.</text>
</comment>
<dbReference type="InterPro" id="IPR003593">
    <property type="entry name" value="AAA+_ATPase"/>
</dbReference>
<dbReference type="RefSeq" id="WP_167227324.1">
    <property type="nucleotide sequence ID" value="NZ_JAAQPH010000015.1"/>
</dbReference>
<evidence type="ECO:0000256" key="4">
    <source>
        <dbReference type="ARBA" id="ARBA00022741"/>
    </source>
</evidence>
<dbReference type="InterPro" id="IPR017871">
    <property type="entry name" value="ABC_transporter-like_CS"/>
</dbReference>
<comment type="subcellular location">
    <subcellularLocation>
        <location evidence="1">Cell inner membrane</location>
        <topology evidence="1">Peripheral membrane protein</topology>
    </subcellularLocation>
</comment>
<evidence type="ECO:0000313" key="9">
    <source>
        <dbReference type="Proteomes" id="UP000761264"/>
    </source>
</evidence>
<keyword evidence="4" id="KW-0547">Nucleotide-binding</keyword>
<keyword evidence="3" id="KW-0813">Transport</keyword>
<dbReference type="InterPro" id="IPR013563">
    <property type="entry name" value="Oligopep_ABC_C"/>
</dbReference>
<dbReference type="FunFam" id="3.40.50.300:FF:000016">
    <property type="entry name" value="Oligopeptide ABC transporter ATP-binding component"/>
    <property type="match status" value="1"/>
</dbReference>